<keyword evidence="1" id="KW-0489">Methyltransferase</keyword>
<dbReference type="InterPro" id="IPR036390">
    <property type="entry name" value="WH_DNA-bd_sf"/>
</dbReference>
<keyword evidence="3" id="KW-0949">S-adenosyl-L-methionine</keyword>
<organism evidence="6 7">
    <name type="scientific">Byssochlamys spectabilis (strain No. 5 / NBRC 109023)</name>
    <name type="common">Paecilomyces variotii</name>
    <dbReference type="NCBI Taxonomy" id="1356009"/>
    <lineage>
        <taxon>Eukaryota</taxon>
        <taxon>Fungi</taxon>
        <taxon>Dikarya</taxon>
        <taxon>Ascomycota</taxon>
        <taxon>Pezizomycotina</taxon>
        <taxon>Eurotiomycetes</taxon>
        <taxon>Eurotiomycetidae</taxon>
        <taxon>Eurotiales</taxon>
        <taxon>Thermoascaceae</taxon>
        <taxon>Paecilomyces</taxon>
    </lineage>
</organism>
<dbReference type="SUPFAM" id="SSF53335">
    <property type="entry name" value="S-adenosyl-L-methionine-dependent methyltransferases"/>
    <property type="match status" value="1"/>
</dbReference>
<dbReference type="PANTHER" id="PTHR43712">
    <property type="entry name" value="PUTATIVE (AFU_ORTHOLOGUE AFUA_4G14580)-RELATED"/>
    <property type="match status" value="1"/>
</dbReference>
<dbReference type="PROSITE" id="PS51683">
    <property type="entry name" value="SAM_OMT_II"/>
    <property type="match status" value="1"/>
</dbReference>
<evidence type="ECO:0000313" key="6">
    <source>
        <dbReference type="EMBL" id="GAD98152.1"/>
    </source>
</evidence>
<feature type="domain" description="O-methyltransferase C-terminal" evidence="5">
    <location>
        <begin position="253"/>
        <end position="393"/>
    </location>
</feature>
<sequence length="421" mass="47038">MSLSPSLKEIAASISSNTDRLSELIEAKGLPQPSFSVNNEQQTIPDGREFEQLHAARTAIREQAQLLLDLVTGPVEFATTWSIYNNHDTSSLVFIYHCKLYQHIPLNGTATFEEIAAKSGLDVHRTRFALRHAMTRRFFYEPQPGHVAHTAASALLVKDPDLVDFLGHQLGDTLPAVASLSKTIDKYGNSREPNHSATNVAFGTDENPMSFIASGAVTGPRFSGAMRWVGKTGSLDDRHVVENYPWDDFGEGVAGGTGHLSLSLAQRYPKLRFIVQDLPQQGKEFSVPLGLQDRIQFMAHDMFQQQPVSADAYLLRIICHDWPDESSSQILRQLVPAMRDGARILLIEAVMLEPERVSEPERRFYSTNALHMAVAYNGKERTEAEWENIVKNADPRLKLNRIVTPRRSHCSVIEVVFHAEA</sequence>
<keyword evidence="2" id="KW-0808">Transferase</keyword>
<name>V5GB55_BYSSN</name>
<dbReference type="SUPFAM" id="SSF46785">
    <property type="entry name" value="Winged helix' DNA-binding domain"/>
    <property type="match status" value="1"/>
</dbReference>
<protein>
    <recommendedName>
        <fullName evidence="5">O-methyltransferase C-terminal domain-containing protein</fullName>
    </recommendedName>
</protein>
<dbReference type="InterPro" id="IPR036388">
    <property type="entry name" value="WH-like_DNA-bd_sf"/>
</dbReference>
<dbReference type="eggNOG" id="KOG3178">
    <property type="taxonomic scope" value="Eukaryota"/>
</dbReference>
<dbReference type="Pfam" id="PF00891">
    <property type="entry name" value="Methyltransf_2"/>
    <property type="match status" value="1"/>
</dbReference>
<gene>
    <name evidence="6" type="ORF">PVAR5_6843</name>
</gene>
<dbReference type="InterPro" id="IPR016461">
    <property type="entry name" value="COMT-like"/>
</dbReference>
<dbReference type="InterPro" id="IPR001077">
    <property type="entry name" value="COMT_C"/>
</dbReference>
<dbReference type="HOGENOM" id="CLU_005533_1_4_1"/>
<dbReference type="Proteomes" id="UP000018001">
    <property type="component" value="Unassembled WGS sequence"/>
</dbReference>
<dbReference type="EMBL" id="BAUL01000231">
    <property type="protein sequence ID" value="GAD98152.1"/>
    <property type="molecule type" value="Genomic_DNA"/>
</dbReference>
<dbReference type="InParanoid" id="V5GB55"/>
<dbReference type="AlphaFoldDB" id="V5GB55"/>
<evidence type="ECO:0000259" key="5">
    <source>
        <dbReference type="Pfam" id="PF00891"/>
    </source>
</evidence>
<dbReference type="GO" id="GO:0008171">
    <property type="term" value="F:O-methyltransferase activity"/>
    <property type="evidence" value="ECO:0007669"/>
    <property type="project" value="InterPro"/>
</dbReference>
<evidence type="ECO:0000256" key="1">
    <source>
        <dbReference type="ARBA" id="ARBA00022603"/>
    </source>
</evidence>
<dbReference type="PANTHER" id="PTHR43712:SF5">
    <property type="entry name" value="O-METHYLTRANSFERASE ASQN-RELATED"/>
    <property type="match status" value="1"/>
</dbReference>
<accession>V5GB55</accession>
<dbReference type="GO" id="GO:0032259">
    <property type="term" value="P:methylation"/>
    <property type="evidence" value="ECO:0007669"/>
    <property type="project" value="UniProtKB-KW"/>
</dbReference>
<comment type="caution">
    <text evidence="6">The sequence shown here is derived from an EMBL/GenBank/DDBJ whole genome shotgun (WGS) entry which is preliminary data.</text>
</comment>
<evidence type="ECO:0000256" key="2">
    <source>
        <dbReference type="ARBA" id="ARBA00022679"/>
    </source>
</evidence>
<proteinExistence type="inferred from homology"/>
<evidence type="ECO:0000256" key="4">
    <source>
        <dbReference type="ARBA" id="ARBA00038277"/>
    </source>
</evidence>
<dbReference type="OrthoDB" id="1606438at2759"/>
<evidence type="ECO:0000313" key="7">
    <source>
        <dbReference type="Proteomes" id="UP000018001"/>
    </source>
</evidence>
<dbReference type="InterPro" id="IPR029063">
    <property type="entry name" value="SAM-dependent_MTases_sf"/>
</dbReference>
<evidence type="ECO:0000256" key="3">
    <source>
        <dbReference type="ARBA" id="ARBA00022691"/>
    </source>
</evidence>
<reference evidence="7" key="1">
    <citation type="journal article" date="2014" name="Genome Announc.">
        <title>Draft genome sequence of the formaldehyde-resistant fungus Byssochlamys spectabilis No. 5 (anamorph Paecilomyces variotii No. 5) (NBRC109023).</title>
        <authorList>
            <person name="Oka T."/>
            <person name="Ekino K."/>
            <person name="Fukuda K."/>
            <person name="Nomura Y."/>
        </authorList>
    </citation>
    <scope>NUCLEOTIDE SEQUENCE [LARGE SCALE GENOMIC DNA]</scope>
    <source>
        <strain evidence="7">No. 5 / NBRC 109023</strain>
    </source>
</reference>
<comment type="similarity">
    <text evidence="4">Belongs to the class I-like SAM-binding methyltransferase superfamily. Cation-independent O-methyltransferase family.</text>
</comment>
<dbReference type="Gene3D" id="3.40.50.150">
    <property type="entry name" value="Vaccinia Virus protein VP39"/>
    <property type="match status" value="1"/>
</dbReference>
<keyword evidence="7" id="KW-1185">Reference proteome</keyword>
<dbReference type="Gene3D" id="1.10.10.10">
    <property type="entry name" value="Winged helix-like DNA-binding domain superfamily/Winged helix DNA-binding domain"/>
    <property type="match status" value="1"/>
</dbReference>